<accession>K4FBB1</accession>
<dbReference type="EMBL" id="JN882286">
    <property type="protein sequence ID" value="AFC22034.1"/>
    <property type="molecule type" value="Genomic_DNA"/>
</dbReference>
<evidence type="ECO:0000313" key="2">
    <source>
        <dbReference type="Proteomes" id="UP000000456"/>
    </source>
</evidence>
<dbReference type="RefSeq" id="YP_006987690.1">
    <property type="nucleotide sequence ID" value="NC_019402.1"/>
</dbReference>
<proteinExistence type="predicted"/>
<protein>
    <submittedName>
        <fullName evidence="1">Uncharacterized protein</fullName>
    </submittedName>
</protein>
<name>K4FBB1_9CAUD</name>
<reference evidence="1 2" key="1">
    <citation type="submission" date="2011-10" db="EMBL/GenBank/DDBJ databases">
        <authorList>
            <person name="Burke D."/>
        </authorList>
    </citation>
    <scope>NUCLEOTIDE SEQUENCE [LARGE SCALE GENOMIC DNA]</scope>
    <source>
        <strain evidence="1">VB_CsaP_GAP-52</strain>
    </source>
</reference>
<evidence type="ECO:0000313" key="1">
    <source>
        <dbReference type="EMBL" id="AFC22034.1"/>
    </source>
</evidence>
<organism evidence="1 2">
    <name type="scientific">Cronobacter phage vB_CsaP_GAP52</name>
    <dbReference type="NCBI Taxonomy" id="1141137"/>
    <lineage>
        <taxon>Viruses</taxon>
        <taxon>Duplodnaviria</taxon>
        <taxon>Heunggongvirae</taxon>
        <taxon>Uroviricota</taxon>
        <taxon>Caudoviricetes</taxon>
        <taxon>Grimontviridae</taxon>
        <taxon>Crifsvirus</taxon>
        <taxon>Crifsvirus GAP52</taxon>
    </lineage>
</organism>
<dbReference type="Proteomes" id="UP000000456">
    <property type="component" value="Segment"/>
</dbReference>
<dbReference type="GeneID" id="13994355"/>
<gene>
    <name evidence="1" type="ORF">GAP52_041</name>
</gene>
<keyword evidence="2" id="KW-1185">Reference proteome</keyword>
<dbReference type="KEGG" id="vg:13994355"/>
<sequence>MEVVYQNGMYEVKVNRYDNEYLIVNVKTDVVEAREAALPTAEYKADALRDVTMKRNQSKAEASQ</sequence>
<dbReference type="OrthoDB" id="39315at10239"/>